<dbReference type="EC" id="1.1.-.-" evidence="6"/>
<dbReference type="PIRSF" id="PIRSF000103">
    <property type="entry name" value="HIBADH"/>
    <property type="match status" value="1"/>
</dbReference>
<feature type="domain" description="6-phosphogluconate dehydrogenase NADP-binding" evidence="4">
    <location>
        <begin position="3"/>
        <end position="162"/>
    </location>
</feature>
<keyword evidence="7" id="KW-1185">Reference proteome</keyword>
<dbReference type="PANTHER" id="PTHR43060">
    <property type="entry name" value="3-HYDROXYISOBUTYRATE DEHYDROGENASE-LIKE 1, MITOCHONDRIAL-RELATED"/>
    <property type="match status" value="1"/>
</dbReference>
<gene>
    <name evidence="6" type="ORF">QPJ95_05130</name>
</gene>
<keyword evidence="1 6" id="KW-0560">Oxidoreductase</keyword>
<dbReference type="Gene3D" id="1.10.1040.10">
    <property type="entry name" value="N-(1-d-carboxylethyl)-l-norvaline Dehydrogenase, domain 2"/>
    <property type="match status" value="1"/>
</dbReference>
<feature type="active site" evidence="3">
    <location>
        <position position="173"/>
    </location>
</feature>
<dbReference type="Gene3D" id="3.40.50.720">
    <property type="entry name" value="NAD(P)-binding Rossmann-like Domain"/>
    <property type="match status" value="1"/>
</dbReference>
<dbReference type="Proteomes" id="UP001238334">
    <property type="component" value="Chromosome"/>
</dbReference>
<evidence type="ECO:0000259" key="5">
    <source>
        <dbReference type="Pfam" id="PF14833"/>
    </source>
</evidence>
<reference evidence="6 7" key="1">
    <citation type="submission" date="2023-06" db="EMBL/GenBank/DDBJ databases">
        <title>Parasedimentitalea psychrophila sp. nov., a psychrophilic bacterium isolated from deep-sea sediment.</title>
        <authorList>
            <person name="Li A."/>
        </authorList>
    </citation>
    <scope>NUCLEOTIDE SEQUENCE [LARGE SCALE GENOMIC DNA]</scope>
    <source>
        <strain evidence="6 7">QS115</strain>
    </source>
</reference>
<dbReference type="SUPFAM" id="SSF48179">
    <property type="entry name" value="6-phosphogluconate dehydrogenase C-terminal domain-like"/>
    <property type="match status" value="1"/>
</dbReference>
<dbReference type="InterPro" id="IPR008927">
    <property type="entry name" value="6-PGluconate_DH-like_C_sf"/>
</dbReference>
<protein>
    <submittedName>
        <fullName evidence="6">NAD(P)-dependent oxidoreductase</fullName>
        <ecNumber evidence="6">1.1.-.-</ecNumber>
    </submittedName>
</protein>
<organism evidence="6 7">
    <name type="scientific">Parasedimentitalea psychrophila</name>
    <dbReference type="NCBI Taxonomy" id="2997337"/>
    <lineage>
        <taxon>Bacteria</taxon>
        <taxon>Pseudomonadati</taxon>
        <taxon>Pseudomonadota</taxon>
        <taxon>Alphaproteobacteria</taxon>
        <taxon>Rhodobacterales</taxon>
        <taxon>Paracoccaceae</taxon>
        <taxon>Parasedimentitalea</taxon>
    </lineage>
</organism>
<dbReference type="KEGG" id="ppso:QPJ95_05130"/>
<dbReference type="GO" id="GO:0016491">
    <property type="term" value="F:oxidoreductase activity"/>
    <property type="evidence" value="ECO:0007669"/>
    <property type="project" value="UniProtKB-KW"/>
</dbReference>
<keyword evidence="2" id="KW-0520">NAD</keyword>
<evidence type="ECO:0000256" key="2">
    <source>
        <dbReference type="ARBA" id="ARBA00023027"/>
    </source>
</evidence>
<sequence length="295" mass="30842">MAKIGFLGAGNMGNGMALRLLEAGHTVQVYNRTQSKLAPLVGRGAIAKNSAREAAESAEAIFAMVGDDIASQAVWLGDEGALAATNSSNKPLIIECSTLSHSWVMELSRNVADRGLQYIDCPVTGLPEAALSGALTLFLGGSKSVISMAQDYLRPISSKQIHFGEIGAGTAYKLVVNLMGSIQIAATAEALLVAERAGLDLNMVAEALGTGGSGSPQVANNSKLMVAGDHETNVVFSSNWRLKDTRYGVDFAGQLGQASLLGTVAQELFQRLVDAGFADSAESKIIDVLRVQSDK</sequence>
<dbReference type="PANTHER" id="PTHR43060:SF15">
    <property type="entry name" value="3-HYDROXYISOBUTYRATE DEHYDROGENASE-LIKE 1, MITOCHONDRIAL-RELATED"/>
    <property type="match status" value="1"/>
</dbReference>
<dbReference type="InterPro" id="IPR036291">
    <property type="entry name" value="NAD(P)-bd_dom_sf"/>
</dbReference>
<accession>A0A9Y2P7Y2</accession>
<proteinExistence type="predicted"/>
<evidence type="ECO:0000313" key="6">
    <source>
        <dbReference type="EMBL" id="WIY26310.1"/>
    </source>
</evidence>
<dbReference type="EMBL" id="CP127247">
    <property type="protein sequence ID" value="WIY26310.1"/>
    <property type="molecule type" value="Genomic_DNA"/>
</dbReference>
<dbReference type="GO" id="GO:0051287">
    <property type="term" value="F:NAD binding"/>
    <property type="evidence" value="ECO:0007669"/>
    <property type="project" value="InterPro"/>
</dbReference>
<evidence type="ECO:0000256" key="3">
    <source>
        <dbReference type="PIRSR" id="PIRSR000103-1"/>
    </source>
</evidence>
<evidence type="ECO:0000313" key="7">
    <source>
        <dbReference type="Proteomes" id="UP001238334"/>
    </source>
</evidence>
<dbReference type="Pfam" id="PF14833">
    <property type="entry name" value="NAD_binding_11"/>
    <property type="match status" value="1"/>
</dbReference>
<dbReference type="InterPro" id="IPR015815">
    <property type="entry name" value="HIBADH-related"/>
</dbReference>
<dbReference type="AlphaFoldDB" id="A0A9Y2P7Y2"/>
<name>A0A9Y2P7Y2_9RHOB</name>
<evidence type="ECO:0000256" key="1">
    <source>
        <dbReference type="ARBA" id="ARBA00023002"/>
    </source>
</evidence>
<feature type="domain" description="3-hydroxyisobutyrate dehydrogenase-like NAD-binding" evidence="5">
    <location>
        <begin position="167"/>
        <end position="289"/>
    </location>
</feature>
<dbReference type="SUPFAM" id="SSF51735">
    <property type="entry name" value="NAD(P)-binding Rossmann-fold domains"/>
    <property type="match status" value="1"/>
</dbReference>
<dbReference type="RefSeq" id="WP_270918571.1">
    <property type="nucleotide sequence ID" value="NZ_CP127247.1"/>
</dbReference>
<dbReference type="InterPro" id="IPR006115">
    <property type="entry name" value="6PGDH_NADP-bd"/>
</dbReference>
<dbReference type="InterPro" id="IPR029154">
    <property type="entry name" value="HIBADH-like_NADP-bd"/>
</dbReference>
<dbReference type="Pfam" id="PF03446">
    <property type="entry name" value="NAD_binding_2"/>
    <property type="match status" value="1"/>
</dbReference>
<evidence type="ECO:0000259" key="4">
    <source>
        <dbReference type="Pfam" id="PF03446"/>
    </source>
</evidence>
<dbReference type="GO" id="GO:0050661">
    <property type="term" value="F:NADP binding"/>
    <property type="evidence" value="ECO:0007669"/>
    <property type="project" value="InterPro"/>
</dbReference>
<dbReference type="InterPro" id="IPR013328">
    <property type="entry name" value="6PGD_dom2"/>
</dbReference>